<dbReference type="GO" id="GO:0006606">
    <property type="term" value="P:protein import into nucleus"/>
    <property type="evidence" value="ECO:0007669"/>
    <property type="project" value="EnsemblFungi"/>
</dbReference>
<dbReference type="Gene3D" id="3.30.420.150">
    <property type="entry name" value="Exopolyphosphatase. Domain 2"/>
    <property type="match status" value="1"/>
</dbReference>
<dbReference type="GO" id="GO:0051219">
    <property type="term" value="F:phosphoprotein binding"/>
    <property type="evidence" value="ECO:0007669"/>
    <property type="project" value="EnsemblFungi"/>
</dbReference>
<dbReference type="SUPFAM" id="SSF53067">
    <property type="entry name" value="Actin-like ATPase domain"/>
    <property type="match status" value="2"/>
</dbReference>
<feature type="non-terminal residue" evidence="3">
    <location>
        <position position="487"/>
    </location>
</feature>
<protein>
    <submittedName>
        <fullName evidence="3">Uncharacterized protein</fullName>
    </submittedName>
</protein>
<sequence>KNIIGIVDIASNGLRVSITSLNPETARIMPILFQDRLAISVFEETHSKPVDEEAVRCSPEPFAERTIPNHVINELSHAMARCKLVCTDFGVDPSNIKVVAAEIVGRAVNFKDFSDCVYETSKLRIEVLSCIEESTIGVLGVASSFHDITGLYIDLGVASAQLSWAQNNTGEISMCEKPAVLDFGTDNLIQRLYKEDYNELRAETIKIIKDAFAAINVPSQIVSDCMKDLQGFKLYASGGGFRSFGSLMLSDQLKSDEYPMQIINGFACTADRVKRLLDMAATGLNDPRTMTEQIDQKFRVSGRIAVQLPAVIFFISCLWEALPPVSKILFSQGGVREGHIFKTLPRDIRVQDPIITATKAFAPRDAEIYSQIVLEALPLDHVPPLIKNRILPALVNMSFYHTCFAKESQAISALVVATTGPIAATHGLSHEIRALVGIGLCERWGGEIADTSMKRRMRLCITEPMIAWWATCLGKLLYLICTIYPAG</sequence>
<dbReference type="AlphaFoldDB" id="A0A1E4TDB7"/>
<feature type="domain" description="RTG2 C-terminal" evidence="2">
    <location>
        <begin position="352"/>
        <end position="487"/>
    </location>
</feature>
<dbReference type="InterPro" id="IPR057512">
    <property type="entry name" value="RTG2_C"/>
</dbReference>
<dbReference type="GO" id="GO:0000791">
    <property type="term" value="C:euchromatin"/>
    <property type="evidence" value="ECO:0007669"/>
    <property type="project" value="EnsemblFungi"/>
</dbReference>
<evidence type="ECO:0000259" key="2">
    <source>
        <dbReference type="Pfam" id="PF23566"/>
    </source>
</evidence>
<feature type="domain" description="Ppx/GppA phosphatase N-terminal" evidence="1">
    <location>
        <begin position="66"/>
        <end position="346"/>
    </location>
</feature>
<organism evidence="3 4">
    <name type="scientific">Tortispora caseinolytica NRRL Y-17796</name>
    <dbReference type="NCBI Taxonomy" id="767744"/>
    <lineage>
        <taxon>Eukaryota</taxon>
        <taxon>Fungi</taxon>
        <taxon>Dikarya</taxon>
        <taxon>Ascomycota</taxon>
        <taxon>Saccharomycotina</taxon>
        <taxon>Trigonopsidomycetes</taxon>
        <taxon>Trigonopsidales</taxon>
        <taxon>Trigonopsidaceae</taxon>
        <taxon>Tortispora</taxon>
    </lineage>
</organism>
<dbReference type="InterPro" id="IPR003695">
    <property type="entry name" value="Ppx_GppA_N"/>
</dbReference>
<accession>A0A1E4TDB7</accession>
<proteinExistence type="predicted"/>
<evidence type="ECO:0000313" key="4">
    <source>
        <dbReference type="Proteomes" id="UP000095023"/>
    </source>
</evidence>
<dbReference type="PANTHER" id="PTHR30005">
    <property type="entry name" value="EXOPOLYPHOSPHATASE"/>
    <property type="match status" value="1"/>
</dbReference>
<dbReference type="OrthoDB" id="2014654at2759"/>
<gene>
    <name evidence="3" type="ORF">CANCADRAFT_17177</name>
</gene>
<dbReference type="Gene3D" id="3.30.420.40">
    <property type="match status" value="1"/>
</dbReference>
<dbReference type="EMBL" id="KV453843">
    <property type="protein sequence ID" value="ODV89755.1"/>
    <property type="molecule type" value="Genomic_DNA"/>
</dbReference>
<name>A0A1E4TDB7_9ASCO</name>
<evidence type="ECO:0000259" key="1">
    <source>
        <dbReference type="Pfam" id="PF02541"/>
    </source>
</evidence>
<feature type="non-terminal residue" evidence="3">
    <location>
        <position position="1"/>
    </location>
</feature>
<reference evidence="4" key="1">
    <citation type="submission" date="2016-02" db="EMBL/GenBank/DDBJ databases">
        <title>Comparative genomics of biotechnologically important yeasts.</title>
        <authorList>
            <consortium name="DOE Joint Genome Institute"/>
            <person name="Riley R."/>
            <person name="Haridas S."/>
            <person name="Wolfe K.H."/>
            <person name="Lopes M.R."/>
            <person name="Hittinger C.T."/>
            <person name="Goker M."/>
            <person name="Salamov A."/>
            <person name="Wisecaver J."/>
            <person name="Long T.M."/>
            <person name="Aerts A.L."/>
            <person name="Barry K."/>
            <person name="Choi C."/>
            <person name="Clum A."/>
            <person name="Coughlan A.Y."/>
            <person name="Deshpande S."/>
            <person name="Douglass A.P."/>
            <person name="Hanson S.J."/>
            <person name="Klenk H.-P."/>
            <person name="Labutti K."/>
            <person name="Lapidus A."/>
            <person name="Lindquist E."/>
            <person name="Lipzen A."/>
            <person name="Meier-Kolthoff J.P."/>
            <person name="Ohm R.A."/>
            <person name="Otillar R.P."/>
            <person name="Pangilinan J."/>
            <person name="Peng Y."/>
            <person name="Rokas A."/>
            <person name="Rosa C.A."/>
            <person name="Scheuner C."/>
            <person name="Sibirny A.A."/>
            <person name="Slot J.C."/>
            <person name="Stielow J.B."/>
            <person name="Sun H."/>
            <person name="Kurtzman C.P."/>
            <person name="Blackwell M."/>
            <person name="Jeffries T.W."/>
            <person name="Grigoriev I.V."/>
        </authorList>
    </citation>
    <scope>NUCLEOTIDE SEQUENCE [LARGE SCALE GENOMIC DNA]</scope>
    <source>
        <strain evidence="4">NRRL Y-17796</strain>
    </source>
</reference>
<dbReference type="Proteomes" id="UP000095023">
    <property type="component" value="Unassembled WGS sequence"/>
</dbReference>
<dbReference type="Pfam" id="PF02541">
    <property type="entry name" value="Ppx-GppA"/>
    <property type="match status" value="1"/>
</dbReference>
<dbReference type="GO" id="GO:0035753">
    <property type="term" value="P:maintenance of DNA trinucleotide repeats"/>
    <property type="evidence" value="ECO:0007669"/>
    <property type="project" value="EnsemblFungi"/>
</dbReference>
<dbReference type="Pfam" id="PF23566">
    <property type="entry name" value="RTG2_C"/>
    <property type="match status" value="1"/>
</dbReference>
<dbReference type="GO" id="GO:0045944">
    <property type="term" value="P:positive regulation of transcription by RNA polymerase II"/>
    <property type="evidence" value="ECO:0007669"/>
    <property type="project" value="EnsemblFungi"/>
</dbReference>
<dbReference type="InterPro" id="IPR050273">
    <property type="entry name" value="GppA/Ppx_hydrolase"/>
</dbReference>
<dbReference type="GO" id="GO:0031930">
    <property type="term" value="P:mitochondria-nucleus signaling pathway"/>
    <property type="evidence" value="ECO:0007669"/>
    <property type="project" value="EnsemblFungi"/>
</dbReference>
<dbReference type="GO" id="GO:0005737">
    <property type="term" value="C:cytoplasm"/>
    <property type="evidence" value="ECO:0007669"/>
    <property type="project" value="EnsemblFungi"/>
</dbReference>
<dbReference type="InterPro" id="IPR043129">
    <property type="entry name" value="ATPase_NBD"/>
</dbReference>
<keyword evidence="4" id="KW-1185">Reference proteome</keyword>
<dbReference type="PANTHER" id="PTHR30005:SF0">
    <property type="entry name" value="RETROGRADE REGULATION PROTEIN 2"/>
    <property type="match status" value="1"/>
</dbReference>
<dbReference type="FunFam" id="3.30.420.40:FF:000191">
    <property type="entry name" value="Retrograde regulation protein 2"/>
    <property type="match status" value="1"/>
</dbReference>
<evidence type="ECO:0000313" key="3">
    <source>
        <dbReference type="EMBL" id="ODV89755.1"/>
    </source>
</evidence>